<dbReference type="AlphaFoldDB" id="A0A173LR93"/>
<feature type="signal peptide" evidence="2">
    <location>
        <begin position="1"/>
        <end position="28"/>
    </location>
</feature>
<dbReference type="OrthoDB" id="4775630at2"/>
<dbReference type="RefSeq" id="WP_067475591.1">
    <property type="nucleotide sequence ID" value="NZ_CP015961.1"/>
</dbReference>
<dbReference type="Proteomes" id="UP000186104">
    <property type="component" value="Chromosome"/>
</dbReference>
<organism evidence="3 4">
    <name type="scientific">Dietzia timorensis</name>
    <dbReference type="NCBI Taxonomy" id="499555"/>
    <lineage>
        <taxon>Bacteria</taxon>
        <taxon>Bacillati</taxon>
        <taxon>Actinomycetota</taxon>
        <taxon>Actinomycetes</taxon>
        <taxon>Mycobacteriales</taxon>
        <taxon>Dietziaceae</taxon>
        <taxon>Dietzia</taxon>
    </lineage>
</organism>
<feature type="chain" id="PRO_5008008865" evidence="2">
    <location>
        <begin position="29"/>
        <end position="269"/>
    </location>
</feature>
<name>A0A173LR93_9ACTN</name>
<feature type="compositionally biased region" description="Low complexity" evidence="1">
    <location>
        <begin position="221"/>
        <end position="247"/>
    </location>
</feature>
<evidence type="ECO:0000313" key="4">
    <source>
        <dbReference type="Proteomes" id="UP000186104"/>
    </source>
</evidence>
<proteinExistence type="predicted"/>
<keyword evidence="4" id="KW-1185">Reference proteome</keyword>
<evidence type="ECO:0000256" key="2">
    <source>
        <dbReference type="SAM" id="SignalP"/>
    </source>
</evidence>
<evidence type="ECO:0000256" key="1">
    <source>
        <dbReference type="SAM" id="MobiDB-lite"/>
    </source>
</evidence>
<keyword evidence="2" id="KW-0732">Signal</keyword>
<reference evidence="3 4" key="1">
    <citation type="submission" date="2016-06" db="EMBL/GenBank/DDBJ databases">
        <title>Complete genome sequence of a saline-alkali tolerant type strain Dietzia timorensis ID05-A0528T.</title>
        <authorList>
            <person name="Wu X."/>
        </authorList>
    </citation>
    <scope>NUCLEOTIDE SEQUENCE [LARGE SCALE GENOMIC DNA]</scope>
    <source>
        <strain evidence="3 4">ID05-A0528</strain>
    </source>
</reference>
<protein>
    <submittedName>
        <fullName evidence="3">Uncharacterized protein</fullName>
    </submittedName>
</protein>
<accession>A0A173LR93</accession>
<sequence>MLKKFAATTSTAAVAIGMLAAGAGVAAAQDEGEAPTGSMSSGSLGLDLEDTAGDLQLAAQALNGPVSVEPGSEEGGPSVTFANEGEDATSCVGFTMPYSTIEENDIDPNAIDLSDLLGALELLGQIQDGGDVSVLDADEDGDPAAHDATEEEGIVAAALALLGGGGVTVDAGEEVTWASTNPTEEPAAAAVICTADGLEGLEVNFGIDKQVVADQINDKIPGGSIAPVGPGSISGGSVELGAGALGSLAGGDDEGEEPTDPEEPTAPAE</sequence>
<dbReference type="EMBL" id="CP015961">
    <property type="protein sequence ID" value="ANI93350.1"/>
    <property type="molecule type" value="Genomic_DNA"/>
</dbReference>
<feature type="compositionally biased region" description="Acidic residues" evidence="1">
    <location>
        <begin position="251"/>
        <end position="263"/>
    </location>
</feature>
<evidence type="ECO:0000313" key="3">
    <source>
        <dbReference type="EMBL" id="ANI93350.1"/>
    </source>
</evidence>
<dbReference type="KEGG" id="dtm:BJL86_2590"/>
<feature type="region of interest" description="Disordered" evidence="1">
    <location>
        <begin position="221"/>
        <end position="269"/>
    </location>
</feature>
<gene>
    <name evidence="3" type="ORF">BJL86_2590</name>
</gene>